<name>A0A5H2WUP2_NEPCI</name>
<dbReference type="GO" id="GO:0045087">
    <property type="term" value="P:innate immune response"/>
    <property type="evidence" value="ECO:0007669"/>
    <property type="project" value="UniProtKB-KW"/>
</dbReference>
<evidence type="ECO:0000256" key="1">
    <source>
        <dbReference type="ARBA" id="ARBA00022588"/>
    </source>
</evidence>
<protein>
    <submittedName>
        <fullName evidence="4">Peptidoglycan recognition protein 11</fullName>
    </submittedName>
</protein>
<evidence type="ECO:0000313" key="4">
    <source>
        <dbReference type="EMBL" id="BBK26510.1"/>
    </source>
</evidence>
<keyword evidence="2" id="KW-0391">Immunity</keyword>
<feature type="domain" description="Peptidoglycan recognition protein family" evidence="3">
    <location>
        <begin position="3"/>
        <end position="148"/>
    </location>
</feature>
<evidence type="ECO:0000256" key="2">
    <source>
        <dbReference type="ARBA" id="ARBA00022859"/>
    </source>
</evidence>
<dbReference type="GO" id="GO:0008745">
    <property type="term" value="F:N-acetylmuramoyl-L-alanine amidase activity"/>
    <property type="evidence" value="ECO:0007669"/>
    <property type="project" value="InterPro"/>
</dbReference>
<dbReference type="Gene3D" id="3.40.80.10">
    <property type="entry name" value="Peptidoglycan recognition protein-like"/>
    <property type="match status" value="1"/>
</dbReference>
<keyword evidence="1" id="KW-0399">Innate immunity</keyword>
<dbReference type="InterPro" id="IPR006619">
    <property type="entry name" value="PGRP_domain_met/bac"/>
</dbReference>
<dbReference type="InterPro" id="IPR036505">
    <property type="entry name" value="Amidase/PGRP_sf"/>
</dbReference>
<reference evidence="4" key="1">
    <citation type="submission" date="2019-05" db="EMBL/GenBank/DDBJ databases">
        <title>A large number of peptidoglycan recognition protein genes expressed in the bacteriome of the green rice leafhopper Nephotettix cincticeps (Hemiptera, Cicadellidae).</title>
        <authorList>
            <person name="Tomizawa M."/>
            <person name="Nakamura Y."/>
            <person name="Suetsugu Y."/>
            <person name="Noda H."/>
        </authorList>
    </citation>
    <scope>NUCLEOTIDE SEQUENCE</scope>
</reference>
<dbReference type="AlphaFoldDB" id="A0A5H2WUP2"/>
<sequence length="148" mass="16720">MASPVVSRQIWGALPPKKSFTRNIPIEYVYNGITRSPPCSNFQQCQHILQSIQTSHMAVAPDIRYNFLIGSDMLIYEGRGWFVQPGLSSDYWAQKKKALYIGYIGSFGLDLPEGPKIPGGMVELANNLVLYGLENGYIRQNFERVDLF</sequence>
<dbReference type="GO" id="GO:0009253">
    <property type="term" value="P:peptidoglycan catabolic process"/>
    <property type="evidence" value="ECO:0007669"/>
    <property type="project" value="InterPro"/>
</dbReference>
<proteinExistence type="evidence at transcript level"/>
<dbReference type="SMART" id="SM00701">
    <property type="entry name" value="PGRP"/>
    <property type="match status" value="1"/>
</dbReference>
<dbReference type="InterPro" id="IPR015510">
    <property type="entry name" value="PGRP"/>
</dbReference>
<accession>A0A5H2WUP2</accession>
<gene>
    <name evidence="4" type="primary">PGRP11</name>
</gene>
<dbReference type="SUPFAM" id="SSF55846">
    <property type="entry name" value="N-acetylmuramoyl-L-alanine amidase-like"/>
    <property type="match status" value="1"/>
</dbReference>
<organism evidence="4">
    <name type="scientific">Nephotettix cincticeps</name>
    <name type="common">Green rice leafhopper</name>
    <name type="synonym">Selenocephalus cincticeps</name>
    <dbReference type="NCBI Taxonomy" id="94400"/>
    <lineage>
        <taxon>Eukaryota</taxon>
        <taxon>Metazoa</taxon>
        <taxon>Ecdysozoa</taxon>
        <taxon>Arthropoda</taxon>
        <taxon>Hexapoda</taxon>
        <taxon>Insecta</taxon>
        <taxon>Pterygota</taxon>
        <taxon>Neoptera</taxon>
        <taxon>Paraneoptera</taxon>
        <taxon>Hemiptera</taxon>
        <taxon>Auchenorrhyncha</taxon>
        <taxon>Membracoidea</taxon>
        <taxon>Cicadellidae</taxon>
        <taxon>Deltocephalinae</taxon>
        <taxon>Chiasmini</taxon>
        <taxon>Nephotettix</taxon>
    </lineage>
</organism>
<dbReference type="PANTHER" id="PTHR11022:SF74">
    <property type="entry name" value="PEPTIDOGLYCAN-RECOGNITION PROTEIN SA"/>
    <property type="match status" value="1"/>
</dbReference>
<dbReference type="EMBL" id="LC484304">
    <property type="protein sequence ID" value="BBK26510.1"/>
    <property type="molecule type" value="mRNA"/>
</dbReference>
<dbReference type="GO" id="GO:0008270">
    <property type="term" value="F:zinc ion binding"/>
    <property type="evidence" value="ECO:0007669"/>
    <property type="project" value="InterPro"/>
</dbReference>
<dbReference type="PANTHER" id="PTHR11022">
    <property type="entry name" value="PEPTIDOGLYCAN RECOGNITION PROTEIN"/>
    <property type="match status" value="1"/>
</dbReference>
<evidence type="ECO:0000259" key="3">
    <source>
        <dbReference type="SMART" id="SM00701"/>
    </source>
</evidence>